<dbReference type="GO" id="GO:0004402">
    <property type="term" value="F:histone acetyltransferase activity"/>
    <property type="evidence" value="ECO:0007669"/>
    <property type="project" value="InterPro"/>
</dbReference>
<dbReference type="PANTHER" id="PTHR10615:SF161">
    <property type="entry name" value="HISTONE ACETYLTRANSFERASE KAT7"/>
    <property type="match status" value="1"/>
</dbReference>
<dbReference type="FunFam" id="3.40.630.30:FF:000001">
    <property type="entry name" value="Histone acetyltransferase"/>
    <property type="match status" value="1"/>
</dbReference>
<dbReference type="Pfam" id="PF17772">
    <property type="entry name" value="zf-MYST"/>
    <property type="match status" value="1"/>
</dbReference>
<dbReference type="InterPro" id="IPR002717">
    <property type="entry name" value="HAT_MYST-type"/>
</dbReference>
<feature type="domain" description="MYST-type HAT" evidence="13">
    <location>
        <begin position="101"/>
        <end position="375"/>
    </location>
</feature>
<keyword evidence="4 14" id="KW-0808">Transferase</keyword>
<keyword evidence="10 12" id="KW-0539">Nucleus</keyword>
<dbReference type="InterPro" id="IPR050603">
    <property type="entry name" value="MYST_HAT"/>
</dbReference>
<dbReference type="EC" id="2.3.1.48" evidence="3 12"/>
<evidence type="ECO:0000256" key="8">
    <source>
        <dbReference type="ARBA" id="ARBA00022853"/>
    </source>
</evidence>
<dbReference type="GO" id="GO:0006357">
    <property type="term" value="P:regulation of transcription by RNA polymerase II"/>
    <property type="evidence" value="ECO:0007669"/>
    <property type="project" value="TreeGrafter"/>
</dbReference>
<dbReference type="GO" id="GO:0005634">
    <property type="term" value="C:nucleus"/>
    <property type="evidence" value="ECO:0007669"/>
    <property type="project" value="UniProtKB-SubCell"/>
</dbReference>
<evidence type="ECO:0000256" key="3">
    <source>
        <dbReference type="ARBA" id="ARBA00013184"/>
    </source>
</evidence>
<dbReference type="PROSITE" id="PS51726">
    <property type="entry name" value="MYST_HAT"/>
    <property type="match status" value="1"/>
</dbReference>
<evidence type="ECO:0000256" key="1">
    <source>
        <dbReference type="ARBA" id="ARBA00004123"/>
    </source>
</evidence>
<keyword evidence="7" id="KW-0862">Zinc</keyword>
<protein>
    <recommendedName>
        <fullName evidence="3 12">Histone acetyltransferase</fullName>
        <ecNumber evidence="3 12">2.3.1.48</ecNumber>
    </recommendedName>
</protein>
<dbReference type="Gene3D" id="3.30.60.60">
    <property type="entry name" value="N-acetyl transferase-like"/>
    <property type="match status" value="1"/>
</dbReference>
<organism evidence="14">
    <name type="scientific">Mucor ambiguus</name>
    <dbReference type="NCBI Taxonomy" id="91626"/>
    <lineage>
        <taxon>Eukaryota</taxon>
        <taxon>Fungi</taxon>
        <taxon>Fungi incertae sedis</taxon>
        <taxon>Mucoromycota</taxon>
        <taxon>Mucoromycotina</taxon>
        <taxon>Mucoromycetes</taxon>
        <taxon>Mucorales</taxon>
        <taxon>Mucorineae</taxon>
        <taxon>Mucoraceae</taxon>
        <taxon>Mucor</taxon>
    </lineage>
</organism>
<dbReference type="Gene3D" id="3.40.630.30">
    <property type="match status" value="1"/>
</dbReference>
<keyword evidence="9" id="KW-0007">Acetylation</keyword>
<dbReference type="SUPFAM" id="SSF55729">
    <property type="entry name" value="Acyl-CoA N-acyltransferases (Nat)"/>
    <property type="match status" value="1"/>
</dbReference>
<accession>A0A0C9M0I2</accession>
<comment type="subcellular location">
    <subcellularLocation>
        <location evidence="1 12">Nucleus</location>
    </subcellularLocation>
</comment>
<sequence length="386" mass="45087">MPRRPRHTFAIERPVLKIVGRKSARAANKKGAIQAFKSWCRFAVEKTCREKPMRKIKKKVVSKRLLPQRLKTQPNPIDSLRYEFACKKLTLSQSLRSGKEKGQENRRQIQFGNYLIDTWFTSPYPPEVYAQSRFFVCEFCFVSIKTAAMAKRHQEKCCVKCPPGNEIYRQGNVSIFEVDGQKNKMYCLNLCLLTKLFLDHKTLFYDVEPFLFYIMTETDQDGCHFVGYFSKEKKSFMNCNVSCILILPTHQRKGYGQYLIDFSYLLTRRESKVGTPEKPLSALGSLGYQRYWDYTVLKHFSSKKHEQFQSIDDISTETGMTPDDIIAALQRNNLLRLNDGHYELHINQRDIEKQLAKIESKIQLRIDPTKLMWTPPSCSPVYMDTM</sequence>
<evidence type="ECO:0000256" key="9">
    <source>
        <dbReference type="ARBA" id="ARBA00022990"/>
    </source>
</evidence>
<evidence type="ECO:0000256" key="7">
    <source>
        <dbReference type="ARBA" id="ARBA00022833"/>
    </source>
</evidence>
<keyword evidence="6" id="KW-0863">Zinc-finger</keyword>
<dbReference type="Gene3D" id="1.10.10.10">
    <property type="entry name" value="Winged helix-like DNA-binding domain superfamily/Winged helix DNA-binding domain"/>
    <property type="match status" value="1"/>
</dbReference>
<dbReference type="GO" id="GO:0003712">
    <property type="term" value="F:transcription coregulator activity"/>
    <property type="evidence" value="ECO:0007669"/>
    <property type="project" value="TreeGrafter"/>
</dbReference>
<comment type="catalytic activity">
    <reaction evidence="12">
        <text>L-lysyl-[protein] + acetyl-CoA = N(6)-acetyl-L-lysyl-[protein] + CoA + H(+)</text>
        <dbReference type="Rhea" id="RHEA:45948"/>
        <dbReference type="Rhea" id="RHEA-COMP:9752"/>
        <dbReference type="Rhea" id="RHEA-COMP:10731"/>
        <dbReference type="ChEBI" id="CHEBI:15378"/>
        <dbReference type="ChEBI" id="CHEBI:29969"/>
        <dbReference type="ChEBI" id="CHEBI:57287"/>
        <dbReference type="ChEBI" id="CHEBI:57288"/>
        <dbReference type="ChEBI" id="CHEBI:61930"/>
        <dbReference type="EC" id="2.3.1.48"/>
    </reaction>
</comment>
<dbReference type="STRING" id="91626.A0A0C9M0I2"/>
<keyword evidence="5" id="KW-0479">Metal-binding</keyword>
<dbReference type="EMBL" id="DF836299">
    <property type="protein sequence ID" value="GAN01621.1"/>
    <property type="molecule type" value="Genomic_DNA"/>
</dbReference>
<dbReference type="Proteomes" id="UP000053815">
    <property type="component" value="Unassembled WGS sequence"/>
</dbReference>
<name>A0A0C9M0I2_9FUNG</name>
<evidence type="ECO:0000256" key="6">
    <source>
        <dbReference type="ARBA" id="ARBA00022771"/>
    </source>
</evidence>
<evidence type="ECO:0000256" key="5">
    <source>
        <dbReference type="ARBA" id="ARBA00022723"/>
    </source>
</evidence>
<comment type="similarity">
    <text evidence="2 12">Belongs to the MYST (SAS/MOZ) family.</text>
</comment>
<evidence type="ECO:0000256" key="2">
    <source>
        <dbReference type="ARBA" id="ARBA00010107"/>
    </source>
</evidence>
<gene>
    <name evidence="14" type="ORF">MAM1_0010d01055</name>
</gene>
<evidence type="ECO:0000256" key="11">
    <source>
        <dbReference type="PIRSR" id="PIRSR602717-51"/>
    </source>
</evidence>
<dbReference type="InterPro" id="IPR016181">
    <property type="entry name" value="Acyl_CoA_acyltransferase"/>
</dbReference>
<evidence type="ECO:0000313" key="14">
    <source>
        <dbReference type="EMBL" id="GAN01621.1"/>
    </source>
</evidence>
<dbReference type="Pfam" id="PF01853">
    <property type="entry name" value="MOZ_SAS"/>
    <property type="match status" value="1"/>
</dbReference>
<dbReference type="GO" id="GO:0008270">
    <property type="term" value="F:zinc ion binding"/>
    <property type="evidence" value="ECO:0007669"/>
    <property type="project" value="UniProtKB-KW"/>
</dbReference>
<dbReference type="PANTHER" id="PTHR10615">
    <property type="entry name" value="HISTONE ACETYLTRANSFERASE"/>
    <property type="match status" value="1"/>
</dbReference>
<keyword evidence="8" id="KW-0156">Chromatin regulator</keyword>
<dbReference type="InterPro" id="IPR040706">
    <property type="entry name" value="Zf-MYST"/>
</dbReference>
<evidence type="ECO:0000259" key="13">
    <source>
        <dbReference type="PROSITE" id="PS51726"/>
    </source>
</evidence>
<dbReference type="InterPro" id="IPR036388">
    <property type="entry name" value="WH-like_DNA-bd_sf"/>
</dbReference>
<reference evidence="14" key="1">
    <citation type="submission" date="2014-09" db="EMBL/GenBank/DDBJ databases">
        <title>Draft genome sequence of an oleaginous Mucoromycotina fungus Mucor ambiguus NBRC6742.</title>
        <authorList>
            <person name="Takeda I."/>
            <person name="Yamane N."/>
            <person name="Morita T."/>
            <person name="Tamano K."/>
            <person name="Machida M."/>
            <person name="Baker S."/>
            <person name="Koike H."/>
        </authorList>
    </citation>
    <scope>NUCLEOTIDE SEQUENCE</scope>
    <source>
        <strain evidence="14">NBRC 6742</strain>
    </source>
</reference>
<dbReference type="GO" id="GO:0000785">
    <property type="term" value="C:chromatin"/>
    <property type="evidence" value="ECO:0007669"/>
    <property type="project" value="TreeGrafter"/>
</dbReference>
<evidence type="ECO:0000256" key="12">
    <source>
        <dbReference type="RuleBase" id="RU361211"/>
    </source>
</evidence>
<feature type="active site" description="Proton donor/acceptor" evidence="11">
    <location>
        <position position="277"/>
    </location>
</feature>
<evidence type="ECO:0000256" key="4">
    <source>
        <dbReference type="ARBA" id="ARBA00022679"/>
    </source>
</evidence>
<evidence type="ECO:0000256" key="10">
    <source>
        <dbReference type="ARBA" id="ARBA00023242"/>
    </source>
</evidence>
<evidence type="ECO:0000313" key="15">
    <source>
        <dbReference type="Proteomes" id="UP000053815"/>
    </source>
</evidence>
<dbReference type="GO" id="GO:0003682">
    <property type="term" value="F:chromatin binding"/>
    <property type="evidence" value="ECO:0007669"/>
    <property type="project" value="TreeGrafter"/>
</dbReference>
<dbReference type="OrthoDB" id="787137at2759"/>
<proteinExistence type="inferred from homology"/>
<dbReference type="AlphaFoldDB" id="A0A0C9M0I2"/>
<keyword evidence="15" id="KW-1185">Reference proteome</keyword>